<evidence type="ECO:0000256" key="5">
    <source>
        <dbReference type="ARBA" id="ARBA00022989"/>
    </source>
</evidence>
<comment type="subcellular location">
    <subcellularLocation>
        <location evidence="1">Cell membrane</location>
        <topology evidence="1">Multi-pass membrane protein</topology>
    </subcellularLocation>
    <subcellularLocation>
        <location evidence="7">Membrane</location>
        <topology evidence="7">Multi-pass membrane protein</topology>
    </subcellularLocation>
</comment>
<feature type="transmembrane region" description="Helical" evidence="8">
    <location>
        <begin position="293"/>
        <end position="313"/>
    </location>
</feature>
<evidence type="ECO:0000259" key="9">
    <source>
        <dbReference type="Pfam" id="PF00361"/>
    </source>
</evidence>
<feature type="transmembrane region" description="Helical" evidence="8">
    <location>
        <begin position="450"/>
        <end position="474"/>
    </location>
</feature>
<feature type="transmembrane region" description="Helical" evidence="8">
    <location>
        <begin position="369"/>
        <end position="388"/>
    </location>
</feature>
<dbReference type="InterPro" id="IPR003918">
    <property type="entry name" value="NADH_UbQ_OxRdtase"/>
</dbReference>
<dbReference type="InterPro" id="IPR050586">
    <property type="entry name" value="CPA3_Na-H_Antiporter_D"/>
</dbReference>
<keyword evidence="4 7" id="KW-0812">Transmembrane</keyword>
<keyword evidence="6 8" id="KW-0472">Membrane</keyword>
<evidence type="ECO:0000313" key="11">
    <source>
        <dbReference type="Proteomes" id="UP000740754"/>
    </source>
</evidence>
<evidence type="ECO:0000256" key="3">
    <source>
        <dbReference type="ARBA" id="ARBA00022475"/>
    </source>
</evidence>
<comment type="similarity">
    <text evidence="2">Belongs to the CPA3 antiporters (TC 2.A.63) subunit D family.</text>
</comment>
<sequence>MSASLPLAVSLPLLGALATTLAPRRARTLGLIAALASSAVVAWLVVAVWTQGALRVDLGGWSAPLGIGLEAGGANTLLLAMTALVALAISVHAGDYFRDRIQLGHFWPLWLLLWAALNALLLAADLFNIYVGLELLGLAGAALAALGGSRAALSASLRYLLVGLLGSMTYLLGVALIYTAYGQLDLGLLATQLTAGAAEATALALLTLGLAFKAALFPLHFWLPPTHANAPAPVSAALSALVGKVAAWLILLLWLGPFATVTAPAGATLLGLLGACGVVWGSWRALRAERLKLLAAHSTVAQIGYLFIFVPLLQGLAPGSERTTLIGALLLMALTHGFAKAAFFLAAGQVQQHAGHDRISDLGGTAQRLPATTFTLGLAGVALIGLPPSGSFIGKWLLLEAAIAQGQWWWIAPLLAGTLLAAAYVFRVLARAFNLEPTPQRFVNQGRAELPGLVLAVIAVVGLGLAAGGLWGLLEAVEVER</sequence>
<evidence type="ECO:0000256" key="1">
    <source>
        <dbReference type="ARBA" id="ARBA00004651"/>
    </source>
</evidence>
<feature type="domain" description="NADH:quinone oxidoreductase/Mrp antiporter transmembrane" evidence="9">
    <location>
        <begin position="123"/>
        <end position="413"/>
    </location>
</feature>
<feature type="transmembrane region" description="Helical" evidence="8">
    <location>
        <begin position="201"/>
        <end position="223"/>
    </location>
</feature>
<feature type="transmembrane region" description="Helical" evidence="8">
    <location>
        <begin position="325"/>
        <end position="348"/>
    </location>
</feature>
<evidence type="ECO:0000256" key="6">
    <source>
        <dbReference type="ARBA" id="ARBA00023136"/>
    </source>
</evidence>
<feature type="transmembrane region" description="Helical" evidence="8">
    <location>
        <begin position="408"/>
        <end position="429"/>
    </location>
</feature>
<dbReference type="Pfam" id="PF00361">
    <property type="entry name" value="Proton_antipo_M"/>
    <property type="match status" value="1"/>
</dbReference>
<reference evidence="10 11" key="1">
    <citation type="submission" date="2020-04" db="EMBL/GenBank/DDBJ databases">
        <title>Draft Whole-Genome sequence of Marichromatium bheemlicum DSM 18632, type strain.</title>
        <authorList>
            <person name="Kyndt J.A."/>
            <person name="Meyer T.E."/>
        </authorList>
    </citation>
    <scope>NUCLEOTIDE SEQUENCE [LARGE SCALE GENOMIC DNA]</scope>
    <source>
        <strain evidence="10 11">DSM 18632</strain>
    </source>
</reference>
<feature type="transmembrane region" description="Helical" evidence="8">
    <location>
        <begin position="129"/>
        <end position="147"/>
    </location>
</feature>
<keyword evidence="5 8" id="KW-1133">Transmembrane helix</keyword>
<dbReference type="PRINTS" id="PR01437">
    <property type="entry name" value="NUOXDRDTASE4"/>
</dbReference>
<keyword evidence="11" id="KW-1185">Reference proteome</keyword>
<dbReference type="InterPro" id="IPR001750">
    <property type="entry name" value="ND/Mrp_TM"/>
</dbReference>
<evidence type="ECO:0000256" key="8">
    <source>
        <dbReference type="SAM" id="Phobius"/>
    </source>
</evidence>
<feature type="transmembrane region" description="Helical" evidence="8">
    <location>
        <begin position="28"/>
        <end position="49"/>
    </location>
</feature>
<gene>
    <name evidence="10" type="ORF">HF203_05965</name>
</gene>
<feature type="transmembrane region" description="Helical" evidence="8">
    <location>
        <begin position="106"/>
        <end position="123"/>
    </location>
</feature>
<evidence type="ECO:0000256" key="7">
    <source>
        <dbReference type="RuleBase" id="RU000320"/>
    </source>
</evidence>
<dbReference type="EMBL" id="JAAXKX010000006">
    <property type="protein sequence ID" value="NKN32765.1"/>
    <property type="molecule type" value="Genomic_DNA"/>
</dbReference>
<proteinExistence type="inferred from homology"/>
<feature type="transmembrane region" description="Helical" evidence="8">
    <location>
        <begin position="261"/>
        <end position="281"/>
    </location>
</feature>
<feature type="transmembrane region" description="Helical" evidence="8">
    <location>
        <begin position="235"/>
        <end position="255"/>
    </location>
</feature>
<keyword evidence="3" id="KW-1003">Cell membrane</keyword>
<comment type="caution">
    <text evidence="10">The sequence shown here is derived from an EMBL/GenBank/DDBJ whole genome shotgun (WGS) entry which is preliminary data.</text>
</comment>
<feature type="transmembrane region" description="Helical" evidence="8">
    <location>
        <begin position="159"/>
        <end position="181"/>
    </location>
</feature>
<evidence type="ECO:0000256" key="4">
    <source>
        <dbReference type="ARBA" id="ARBA00022692"/>
    </source>
</evidence>
<dbReference type="PANTHER" id="PTHR42703">
    <property type="entry name" value="NADH DEHYDROGENASE"/>
    <property type="match status" value="1"/>
</dbReference>
<organism evidence="10 11">
    <name type="scientific">Marichromatium bheemlicum</name>
    <dbReference type="NCBI Taxonomy" id="365339"/>
    <lineage>
        <taxon>Bacteria</taxon>
        <taxon>Pseudomonadati</taxon>
        <taxon>Pseudomonadota</taxon>
        <taxon>Gammaproteobacteria</taxon>
        <taxon>Chromatiales</taxon>
        <taxon>Chromatiaceae</taxon>
        <taxon>Marichromatium</taxon>
    </lineage>
</organism>
<dbReference type="Proteomes" id="UP000740754">
    <property type="component" value="Unassembled WGS sequence"/>
</dbReference>
<name>A0ABX1I5B8_9GAMM</name>
<evidence type="ECO:0000313" key="10">
    <source>
        <dbReference type="EMBL" id="NKN32765.1"/>
    </source>
</evidence>
<accession>A0ABX1I5B8</accession>
<dbReference type="RefSeq" id="WP_168667646.1">
    <property type="nucleotide sequence ID" value="NZ_JAAXKX010000006.1"/>
</dbReference>
<protein>
    <submittedName>
        <fullName evidence="10">Oxidoreductase</fullName>
    </submittedName>
</protein>
<evidence type="ECO:0000256" key="2">
    <source>
        <dbReference type="ARBA" id="ARBA00005346"/>
    </source>
</evidence>
<dbReference type="PANTHER" id="PTHR42703:SF1">
    <property type="entry name" value="NA(+)_H(+) ANTIPORTER SUBUNIT D1"/>
    <property type="match status" value="1"/>
</dbReference>